<name>A0A8X7VNF5_BRACI</name>
<reference evidence="2 3" key="1">
    <citation type="submission" date="2020-02" db="EMBL/GenBank/DDBJ databases">
        <authorList>
            <person name="Ma Q."/>
            <person name="Huang Y."/>
            <person name="Song X."/>
            <person name="Pei D."/>
        </authorList>
    </citation>
    <scope>NUCLEOTIDE SEQUENCE [LARGE SCALE GENOMIC DNA]</scope>
    <source>
        <strain evidence="2">Sxm20200214</strain>
        <tissue evidence="2">Leaf</tissue>
    </source>
</reference>
<dbReference type="AlphaFoldDB" id="A0A8X7VNF5"/>
<proteinExistence type="predicted"/>
<accession>A0A8X7VNF5</accession>
<sequence length="312" mass="35380">MNTSEVEAAATGKGSSEEEDRKDLEGNVTLFSILSALENMSRKFVTLTRGLTLTIKELDKDTGVKRTLAEEFGSGAGTHAKAPELDFVYVSPGKATKATKDDKDAQDAKGEAYARGCRGKRIVKDDDSPRANVIRVPVNDKEDRAATVSEDDSYVEHVVPGYSTRLKNNVNAILSSANDENLPVLYPGPGDLIDTTTPTWFRFLYDLSLVIPSILAEGWVHDWPTYRVIPDHFKEHLFLQLARKNTWNRRHNSTIWTHFNLVARSLFRFQMLELKRRWAHGGDKPSWMLTRIWRDLVDMFEEFGPDNFGFKQ</sequence>
<evidence type="ECO:0000313" key="3">
    <source>
        <dbReference type="Proteomes" id="UP000886595"/>
    </source>
</evidence>
<protein>
    <submittedName>
        <fullName evidence="2">Uncharacterized protein</fullName>
    </submittedName>
</protein>
<dbReference type="Proteomes" id="UP000886595">
    <property type="component" value="Unassembled WGS sequence"/>
</dbReference>
<evidence type="ECO:0000313" key="2">
    <source>
        <dbReference type="EMBL" id="KAG2314516.1"/>
    </source>
</evidence>
<evidence type="ECO:0000256" key="1">
    <source>
        <dbReference type="SAM" id="MobiDB-lite"/>
    </source>
</evidence>
<organism evidence="2 3">
    <name type="scientific">Brassica carinata</name>
    <name type="common">Ethiopian mustard</name>
    <name type="synonym">Abyssinian cabbage</name>
    <dbReference type="NCBI Taxonomy" id="52824"/>
    <lineage>
        <taxon>Eukaryota</taxon>
        <taxon>Viridiplantae</taxon>
        <taxon>Streptophyta</taxon>
        <taxon>Embryophyta</taxon>
        <taxon>Tracheophyta</taxon>
        <taxon>Spermatophyta</taxon>
        <taxon>Magnoliopsida</taxon>
        <taxon>eudicotyledons</taxon>
        <taxon>Gunneridae</taxon>
        <taxon>Pentapetalae</taxon>
        <taxon>rosids</taxon>
        <taxon>malvids</taxon>
        <taxon>Brassicales</taxon>
        <taxon>Brassicaceae</taxon>
        <taxon>Brassiceae</taxon>
        <taxon>Brassica</taxon>
    </lineage>
</organism>
<gene>
    <name evidence="2" type="ORF">Bca52824_017638</name>
</gene>
<keyword evidence="3" id="KW-1185">Reference proteome</keyword>
<feature type="region of interest" description="Disordered" evidence="1">
    <location>
        <begin position="1"/>
        <end position="22"/>
    </location>
</feature>
<comment type="caution">
    <text evidence="2">The sequence shown here is derived from an EMBL/GenBank/DDBJ whole genome shotgun (WGS) entry which is preliminary data.</text>
</comment>
<dbReference type="EMBL" id="JAAMPC010000004">
    <property type="protein sequence ID" value="KAG2314516.1"/>
    <property type="molecule type" value="Genomic_DNA"/>
</dbReference>
<dbReference type="OrthoDB" id="1133936at2759"/>